<reference evidence="1" key="2">
    <citation type="journal article" date="2015" name="Data Brief">
        <title>Shoot transcriptome of the giant reed, Arundo donax.</title>
        <authorList>
            <person name="Barrero R.A."/>
            <person name="Guerrero F.D."/>
            <person name="Moolhuijzen P."/>
            <person name="Goolsby J.A."/>
            <person name="Tidwell J."/>
            <person name="Bellgard S.E."/>
            <person name="Bellgard M.I."/>
        </authorList>
    </citation>
    <scope>NUCLEOTIDE SEQUENCE</scope>
    <source>
        <tissue evidence="1">Shoot tissue taken approximately 20 cm above the soil surface</tissue>
    </source>
</reference>
<reference evidence="1" key="1">
    <citation type="submission" date="2014-09" db="EMBL/GenBank/DDBJ databases">
        <authorList>
            <person name="Magalhaes I.L.F."/>
            <person name="Oliveira U."/>
            <person name="Santos F.R."/>
            <person name="Vidigal T.H.D.A."/>
            <person name="Brescovit A.D."/>
            <person name="Santos A.J."/>
        </authorList>
    </citation>
    <scope>NUCLEOTIDE SEQUENCE</scope>
    <source>
        <tissue evidence="1">Shoot tissue taken approximately 20 cm above the soil surface</tissue>
    </source>
</reference>
<dbReference type="EMBL" id="GBRH01240922">
    <property type="protein sequence ID" value="JAD56973.1"/>
    <property type="molecule type" value="Transcribed_RNA"/>
</dbReference>
<proteinExistence type="predicted"/>
<dbReference type="AlphaFoldDB" id="A0A0A9B490"/>
<evidence type="ECO:0000313" key="1">
    <source>
        <dbReference type="EMBL" id="JAD56973.1"/>
    </source>
</evidence>
<sequence length="22" mass="2489">MSAFLFPEVLRWVVSDTPLPAL</sequence>
<accession>A0A0A9B490</accession>
<organism evidence="1">
    <name type="scientific">Arundo donax</name>
    <name type="common">Giant reed</name>
    <name type="synonym">Donax arundinaceus</name>
    <dbReference type="NCBI Taxonomy" id="35708"/>
    <lineage>
        <taxon>Eukaryota</taxon>
        <taxon>Viridiplantae</taxon>
        <taxon>Streptophyta</taxon>
        <taxon>Embryophyta</taxon>
        <taxon>Tracheophyta</taxon>
        <taxon>Spermatophyta</taxon>
        <taxon>Magnoliopsida</taxon>
        <taxon>Liliopsida</taxon>
        <taxon>Poales</taxon>
        <taxon>Poaceae</taxon>
        <taxon>PACMAD clade</taxon>
        <taxon>Arundinoideae</taxon>
        <taxon>Arundineae</taxon>
        <taxon>Arundo</taxon>
    </lineage>
</organism>
<name>A0A0A9B490_ARUDO</name>
<protein>
    <submittedName>
        <fullName evidence="1">Uncharacterized protein</fullName>
    </submittedName>
</protein>